<dbReference type="GeneID" id="115734752"/>
<dbReference type="SFLD" id="SFLDS00019">
    <property type="entry name" value="Glutathione_Transferase_(cytos"/>
    <property type="match status" value="1"/>
</dbReference>
<comment type="catalytic activity">
    <reaction evidence="6">
        <text>RX + glutathione = an S-substituted glutathione + a halide anion + H(+)</text>
        <dbReference type="Rhea" id="RHEA:16437"/>
        <dbReference type="ChEBI" id="CHEBI:15378"/>
        <dbReference type="ChEBI" id="CHEBI:16042"/>
        <dbReference type="ChEBI" id="CHEBI:17792"/>
        <dbReference type="ChEBI" id="CHEBI:57925"/>
        <dbReference type="ChEBI" id="CHEBI:90779"/>
        <dbReference type="EC" id="2.5.1.18"/>
    </reaction>
</comment>
<dbReference type="GO" id="GO:0043295">
    <property type="term" value="F:glutathione binding"/>
    <property type="evidence" value="ECO:0007669"/>
    <property type="project" value="TreeGrafter"/>
</dbReference>
<reference evidence="9" key="1">
    <citation type="submission" date="2025-05" db="UniProtKB">
        <authorList>
            <consortium name="RefSeq"/>
        </authorList>
    </citation>
    <scope>NUCLEOTIDE SEQUENCE [LARGE SCALE GENOMIC DNA]</scope>
</reference>
<comment type="similarity">
    <text evidence="2">Belongs to the GST superfamily. Phi family.</text>
</comment>
<dbReference type="InterPro" id="IPR004045">
    <property type="entry name" value="Glutathione_S-Trfase_N"/>
</dbReference>
<dbReference type="Pfam" id="PF00043">
    <property type="entry name" value="GST_C"/>
    <property type="match status" value="1"/>
</dbReference>
<gene>
    <name evidence="10" type="primary">LOC115734752</name>
</gene>
<keyword evidence="9" id="KW-1185">Reference proteome</keyword>
<evidence type="ECO:0000256" key="6">
    <source>
        <dbReference type="ARBA" id="ARBA00047960"/>
    </source>
</evidence>
<dbReference type="InterPro" id="IPR036249">
    <property type="entry name" value="Thioredoxin-like_sf"/>
</dbReference>
<dbReference type="GO" id="GO:0009407">
    <property type="term" value="P:toxin catabolic process"/>
    <property type="evidence" value="ECO:0007669"/>
    <property type="project" value="UniProtKB-ARBA"/>
</dbReference>
<dbReference type="CDD" id="cd03053">
    <property type="entry name" value="GST_N_Phi"/>
    <property type="match status" value="1"/>
</dbReference>
<dbReference type="Gene3D" id="3.40.30.10">
    <property type="entry name" value="Glutaredoxin"/>
    <property type="match status" value="1"/>
</dbReference>
<dbReference type="GO" id="GO:0006749">
    <property type="term" value="P:glutathione metabolic process"/>
    <property type="evidence" value="ECO:0007669"/>
    <property type="project" value="TreeGrafter"/>
</dbReference>
<dbReference type="PROSITE" id="PS50404">
    <property type="entry name" value="GST_NTER"/>
    <property type="match status" value="1"/>
</dbReference>
<evidence type="ECO:0000313" key="9">
    <source>
        <dbReference type="Proteomes" id="UP000827889"/>
    </source>
</evidence>
<dbReference type="Pfam" id="PF02798">
    <property type="entry name" value="GST_N"/>
    <property type="match status" value="1"/>
</dbReference>
<dbReference type="CDD" id="cd03187">
    <property type="entry name" value="GST_C_Phi"/>
    <property type="match status" value="1"/>
</dbReference>
<protein>
    <recommendedName>
        <fullName evidence="3">glutathione transferase</fullName>
        <ecNumber evidence="3">2.5.1.18</ecNumber>
    </recommendedName>
</protein>
<dbReference type="SUPFAM" id="SSF47616">
    <property type="entry name" value="GST C-terminal domain-like"/>
    <property type="match status" value="1"/>
</dbReference>
<evidence type="ECO:0000259" key="7">
    <source>
        <dbReference type="PROSITE" id="PS50404"/>
    </source>
</evidence>
<evidence type="ECO:0000256" key="2">
    <source>
        <dbReference type="ARBA" id="ARBA00010128"/>
    </source>
</evidence>
<comment type="subcellular location">
    <subcellularLocation>
        <location evidence="1">Cytoplasm</location>
        <location evidence="1">Cytosol</location>
    </subcellularLocation>
</comment>
<dbReference type="SFLD" id="SFLDG00358">
    <property type="entry name" value="Main_(cytGST)"/>
    <property type="match status" value="1"/>
</dbReference>
<reference evidence="10" key="2">
    <citation type="submission" date="2025-08" db="UniProtKB">
        <authorList>
            <consortium name="RefSeq"/>
        </authorList>
    </citation>
    <scope>IDENTIFICATION</scope>
    <source>
        <tissue evidence="10">Leaf</tissue>
    </source>
</reference>
<dbReference type="PANTHER" id="PTHR43900:SF54">
    <property type="entry name" value="GLUTATHIONE S-TRANSFERASE F12"/>
    <property type="match status" value="1"/>
</dbReference>
<evidence type="ECO:0000313" key="10">
    <source>
        <dbReference type="RefSeq" id="XP_030521514.2"/>
    </source>
</evidence>
<dbReference type="SUPFAM" id="SSF52833">
    <property type="entry name" value="Thioredoxin-like"/>
    <property type="match status" value="1"/>
</dbReference>
<evidence type="ECO:0000256" key="4">
    <source>
        <dbReference type="ARBA" id="ARBA00022575"/>
    </source>
</evidence>
<dbReference type="PANTHER" id="PTHR43900">
    <property type="entry name" value="GLUTATHIONE S-TRANSFERASE RHO"/>
    <property type="match status" value="1"/>
</dbReference>
<dbReference type="InterPro" id="IPR034347">
    <property type="entry name" value="GST_Phi_C"/>
</dbReference>
<accession>A0A8B8NHI4</accession>
<name>A0A8B8NHI4_9MYRT</name>
<proteinExistence type="inferred from homology"/>
<feature type="domain" description="GST N-terminal" evidence="7">
    <location>
        <begin position="34"/>
        <end position="115"/>
    </location>
</feature>
<dbReference type="AlphaFoldDB" id="A0A8B8NHI4"/>
<evidence type="ECO:0000259" key="8">
    <source>
        <dbReference type="PROSITE" id="PS50405"/>
    </source>
</evidence>
<dbReference type="GO" id="GO:0005829">
    <property type="term" value="C:cytosol"/>
    <property type="evidence" value="ECO:0007669"/>
    <property type="project" value="UniProtKB-SubCell"/>
</dbReference>
<dbReference type="Proteomes" id="UP000827889">
    <property type="component" value="Chromosome 2"/>
</dbReference>
<dbReference type="GO" id="GO:0004364">
    <property type="term" value="F:glutathione transferase activity"/>
    <property type="evidence" value="ECO:0007669"/>
    <property type="project" value="UniProtKB-EC"/>
</dbReference>
<dbReference type="InterPro" id="IPR036282">
    <property type="entry name" value="Glutathione-S-Trfase_C_sf"/>
</dbReference>
<dbReference type="InterPro" id="IPR004046">
    <property type="entry name" value="GST_C"/>
</dbReference>
<evidence type="ECO:0000256" key="3">
    <source>
        <dbReference type="ARBA" id="ARBA00012452"/>
    </source>
</evidence>
<sequence length="245" mass="28001">MLERQRFAEIFPEESFVLQISTAHVRGGGRDREMVVKVYGSTRAACPQRVMACLLEKEVEFELVHVDLDAGEQKKPEFLQRQPFGQVPAVEDGDFRLFESRAIIRYYATKYANRGANLLGTTPEERAVVDQWLEVEAHNFNDLAFNLVFHLVISPRLGLRSDLALVHSCEQKLEMVMDAYEQRLSKSSYLAGDFFSLADLSHLPAIRCLTEDAGLGHLVKERKCVNAWWEDISSRPSWKKLLTLL</sequence>
<feature type="domain" description="GST C-terminal" evidence="8">
    <location>
        <begin position="122"/>
        <end position="245"/>
    </location>
</feature>
<dbReference type="KEGG" id="rarg:115734752"/>
<dbReference type="PROSITE" id="PS50405">
    <property type="entry name" value="GST_CTER"/>
    <property type="match status" value="1"/>
</dbReference>
<evidence type="ECO:0000256" key="5">
    <source>
        <dbReference type="ARBA" id="ARBA00022679"/>
    </source>
</evidence>
<organism evidence="9 10">
    <name type="scientific">Rhodamnia argentea</name>
    <dbReference type="NCBI Taxonomy" id="178133"/>
    <lineage>
        <taxon>Eukaryota</taxon>
        <taxon>Viridiplantae</taxon>
        <taxon>Streptophyta</taxon>
        <taxon>Embryophyta</taxon>
        <taxon>Tracheophyta</taxon>
        <taxon>Spermatophyta</taxon>
        <taxon>Magnoliopsida</taxon>
        <taxon>eudicotyledons</taxon>
        <taxon>Gunneridae</taxon>
        <taxon>Pentapetalae</taxon>
        <taxon>rosids</taxon>
        <taxon>malvids</taxon>
        <taxon>Myrtales</taxon>
        <taxon>Myrtaceae</taxon>
        <taxon>Myrtoideae</taxon>
        <taxon>Myrteae</taxon>
        <taxon>Australasian group</taxon>
        <taxon>Rhodamnia</taxon>
    </lineage>
</organism>
<evidence type="ECO:0000256" key="1">
    <source>
        <dbReference type="ARBA" id="ARBA00004514"/>
    </source>
</evidence>
<dbReference type="Gene3D" id="1.20.1050.10">
    <property type="match status" value="1"/>
</dbReference>
<dbReference type="EC" id="2.5.1.18" evidence="3"/>
<dbReference type="RefSeq" id="XP_030521514.2">
    <property type="nucleotide sequence ID" value="XM_030665654.2"/>
</dbReference>
<dbReference type="InterPro" id="IPR040079">
    <property type="entry name" value="Glutathione_S-Trfase"/>
</dbReference>
<dbReference type="InterPro" id="IPR010987">
    <property type="entry name" value="Glutathione-S-Trfase_C-like"/>
</dbReference>
<keyword evidence="4" id="KW-0216">Detoxification</keyword>
<keyword evidence="5" id="KW-0808">Transferase</keyword>